<evidence type="ECO:0000313" key="1">
    <source>
        <dbReference type="EMBL" id="OBZ75159.1"/>
    </source>
</evidence>
<protein>
    <submittedName>
        <fullName evidence="1">Uncharacterized protein</fullName>
    </submittedName>
</protein>
<dbReference type="AlphaFoldDB" id="A0A1C7MFD7"/>
<comment type="caution">
    <text evidence="1">The sequence shown here is derived from an EMBL/GenBank/DDBJ whole genome shotgun (WGS) entry which is preliminary data.</text>
</comment>
<proteinExistence type="predicted"/>
<name>A0A1C7MFD7_GRIFR</name>
<dbReference type="STRING" id="5627.A0A1C7MFD7"/>
<dbReference type="Pfam" id="PF02992">
    <property type="entry name" value="Transposase_21"/>
    <property type="match status" value="1"/>
</dbReference>
<gene>
    <name evidence="1" type="ORF">A0H81_04486</name>
</gene>
<keyword evidence="2" id="KW-1185">Reference proteome</keyword>
<reference evidence="1 2" key="1">
    <citation type="submission" date="2016-03" db="EMBL/GenBank/DDBJ databases">
        <title>Whole genome sequencing of Grifola frondosa 9006-11.</title>
        <authorList>
            <person name="Min B."/>
            <person name="Park H."/>
            <person name="Kim J.-G."/>
            <person name="Cho H."/>
            <person name="Oh Y.-L."/>
            <person name="Kong W.-S."/>
            <person name="Choi I.-G."/>
        </authorList>
    </citation>
    <scope>NUCLEOTIDE SEQUENCE [LARGE SCALE GENOMIC DNA]</scope>
    <source>
        <strain evidence="1 2">9006-11</strain>
    </source>
</reference>
<accession>A0A1C7MFD7</accession>
<dbReference type="InterPro" id="IPR004242">
    <property type="entry name" value="Transposase_21"/>
</dbReference>
<dbReference type="Proteomes" id="UP000092993">
    <property type="component" value="Unassembled WGS sequence"/>
</dbReference>
<organism evidence="1 2">
    <name type="scientific">Grifola frondosa</name>
    <name type="common">Maitake</name>
    <name type="synonym">Polyporus frondosus</name>
    <dbReference type="NCBI Taxonomy" id="5627"/>
    <lineage>
        <taxon>Eukaryota</taxon>
        <taxon>Fungi</taxon>
        <taxon>Dikarya</taxon>
        <taxon>Basidiomycota</taxon>
        <taxon>Agaricomycotina</taxon>
        <taxon>Agaricomycetes</taxon>
        <taxon>Polyporales</taxon>
        <taxon>Grifolaceae</taxon>
        <taxon>Grifola</taxon>
    </lineage>
</organism>
<dbReference type="EMBL" id="LUGG01000004">
    <property type="protein sequence ID" value="OBZ75159.1"/>
    <property type="molecule type" value="Genomic_DNA"/>
</dbReference>
<evidence type="ECO:0000313" key="2">
    <source>
        <dbReference type="Proteomes" id="UP000092993"/>
    </source>
</evidence>
<dbReference type="OrthoDB" id="2801846at2759"/>
<dbReference type="OMA" id="RENDGHY"/>
<sequence>MSNIVTVLSMMQTTQIILMLYYQYIDQPPASSEDELPEDLGVPTDPPLEELLLTQQFVDVLKSATFDGQNLDPEDIQQLHKPLQMPLDLNADLDLHLAVELFLAVGNTSQETYSTVHAALLHHHPDDNISTYEQMQQHVAELSGIVPEGNKRVPHRTFLSFPLGFQLQALWQCPESAAALKYHLQVTCKLLEWLYNDPNQPLPFLDFFFFGNDYIHAFQEGKISDDDMILMFSMDGAQLYARKQSDCWIFIWVLFDLAPGSHYKKKYVLPGGIIGGLNKPKNVDSFLFPSLYHVSVLQREGLHIWDASLDQLFTSNPFMTLATANGPGMAYLSGLVGHHGANGCRLYCGLKGRHKPGGTHYYPVLLKLLNYTVLGSDHSDISLHTSHLDLPAETSLQHYERNLHYVMNSPNEAHGLQSTKILGLPGMFGADLMHLILLNLPDLFLGLWHGTLYYEKTDNKHTWNWTILIGKTWQAHGKLVVDATHYLPGSFDWPPRNPAEKIFSGYKA</sequence>